<reference evidence="3" key="1">
    <citation type="journal article" date="2019" name="Int. J. Syst. Evol. Microbiol.">
        <title>The Global Catalogue of Microorganisms (GCM) 10K type strain sequencing project: providing services to taxonomists for standard genome sequencing and annotation.</title>
        <authorList>
            <consortium name="The Broad Institute Genomics Platform"/>
            <consortium name="The Broad Institute Genome Sequencing Center for Infectious Disease"/>
            <person name="Wu L."/>
            <person name="Ma J."/>
        </authorList>
    </citation>
    <scope>NUCLEOTIDE SEQUENCE [LARGE SCALE GENOMIC DNA]</scope>
    <source>
        <strain evidence="3">CECT 7477</strain>
    </source>
</reference>
<protein>
    <submittedName>
        <fullName evidence="2">Carboxypeptidase-like regulatory domain-containing protein</fullName>
    </submittedName>
</protein>
<evidence type="ECO:0000313" key="3">
    <source>
        <dbReference type="Proteomes" id="UP001595814"/>
    </source>
</evidence>
<dbReference type="Gene3D" id="2.60.40.1120">
    <property type="entry name" value="Carboxypeptidase-like, regulatory domain"/>
    <property type="match status" value="1"/>
</dbReference>
<dbReference type="EMBL" id="JBHSAW010000004">
    <property type="protein sequence ID" value="MFC4095996.1"/>
    <property type="molecule type" value="Genomic_DNA"/>
</dbReference>
<feature type="signal peptide" evidence="1">
    <location>
        <begin position="1"/>
        <end position="18"/>
    </location>
</feature>
<keyword evidence="1" id="KW-0732">Signal</keyword>
<accession>A0ABV8JPD9</accession>
<proteinExistence type="predicted"/>
<evidence type="ECO:0000313" key="2">
    <source>
        <dbReference type="EMBL" id="MFC4095996.1"/>
    </source>
</evidence>
<organism evidence="2 3">
    <name type="scientific">Euzebyella saccharophila</name>
    <dbReference type="NCBI Taxonomy" id="679664"/>
    <lineage>
        <taxon>Bacteria</taxon>
        <taxon>Pseudomonadati</taxon>
        <taxon>Bacteroidota</taxon>
        <taxon>Flavobacteriia</taxon>
        <taxon>Flavobacteriales</taxon>
        <taxon>Flavobacteriaceae</taxon>
        <taxon>Euzebyella</taxon>
    </lineage>
</organism>
<sequence length="124" mass="13580">MKKLLLLFCLLIGTGVYAQSEGIIKGNITDMEMGGEPLMFALVEIDGTNWSTETNFNGNFELEHITPGNYTLEISSLGYSTISLPIEVVDSETIYIQEGLHAKQISLEDVQTLTSTKKTAFAGK</sequence>
<comment type="caution">
    <text evidence="2">The sequence shown here is derived from an EMBL/GenBank/DDBJ whole genome shotgun (WGS) entry which is preliminary data.</text>
</comment>
<dbReference type="InterPro" id="IPR008969">
    <property type="entry name" value="CarboxyPept-like_regulatory"/>
</dbReference>
<name>A0ABV8JPD9_9FLAO</name>
<dbReference type="Pfam" id="PF13715">
    <property type="entry name" value="CarbopepD_reg_2"/>
    <property type="match status" value="1"/>
</dbReference>
<dbReference type="SUPFAM" id="SSF49464">
    <property type="entry name" value="Carboxypeptidase regulatory domain-like"/>
    <property type="match status" value="1"/>
</dbReference>
<gene>
    <name evidence="2" type="ORF">ACFOUT_08920</name>
</gene>
<evidence type="ECO:0000256" key="1">
    <source>
        <dbReference type="SAM" id="SignalP"/>
    </source>
</evidence>
<keyword evidence="3" id="KW-1185">Reference proteome</keyword>
<dbReference type="Proteomes" id="UP001595814">
    <property type="component" value="Unassembled WGS sequence"/>
</dbReference>
<dbReference type="RefSeq" id="WP_192460376.1">
    <property type="nucleotide sequence ID" value="NZ_JACYFJ010000001.1"/>
</dbReference>
<feature type="chain" id="PRO_5046516757" evidence="1">
    <location>
        <begin position="19"/>
        <end position="124"/>
    </location>
</feature>